<evidence type="ECO:0000256" key="4">
    <source>
        <dbReference type="ARBA" id="ARBA00022989"/>
    </source>
</evidence>
<reference evidence="7 8" key="1">
    <citation type="submission" date="2023-07" db="EMBL/GenBank/DDBJ databases">
        <title>The novel representative of Negativicutes class, Anaeroselena agilis gen. nov. sp. nov.</title>
        <authorList>
            <person name="Prokofeva M.I."/>
            <person name="Elcheninov A.G."/>
            <person name="Klyukina A."/>
            <person name="Kublanov I.V."/>
            <person name="Frolov E.N."/>
            <person name="Podosokorskaya O.A."/>
        </authorList>
    </citation>
    <scope>NUCLEOTIDE SEQUENCE [LARGE SCALE GENOMIC DNA]</scope>
    <source>
        <strain evidence="7 8">4137-cl</strain>
    </source>
</reference>
<feature type="transmembrane region" description="Helical" evidence="6">
    <location>
        <begin position="197"/>
        <end position="215"/>
    </location>
</feature>
<feature type="transmembrane region" description="Helical" evidence="6">
    <location>
        <begin position="12"/>
        <end position="37"/>
    </location>
</feature>
<feature type="transmembrane region" description="Helical" evidence="6">
    <location>
        <begin position="312"/>
        <end position="336"/>
    </location>
</feature>
<organism evidence="7 8">
    <name type="scientific">Anaeroselena agilis</name>
    <dbReference type="NCBI Taxonomy" id="3063788"/>
    <lineage>
        <taxon>Bacteria</taxon>
        <taxon>Bacillati</taxon>
        <taxon>Bacillota</taxon>
        <taxon>Negativicutes</taxon>
        <taxon>Acetonemataceae</taxon>
        <taxon>Anaeroselena</taxon>
    </lineage>
</organism>
<evidence type="ECO:0000313" key="7">
    <source>
        <dbReference type="EMBL" id="MDT8900819.1"/>
    </source>
</evidence>
<accession>A0ABU3NVG5</accession>
<evidence type="ECO:0000256" key="6">
    <source>
        <dbReference type="SAM" id="Phobius"/>
    </source>
</evidence>
<keyword evidence="8" id="KW-1185">Reference proteome</keyword>
<dbReference type="Proteomes" id="UP001254848">
    <property type="component" value="Unassembled WGS sequence"/>
</dbReference>
<dbReference type="RefSeq" id="WP_413779352.1">
    <property type="nucleotide sequence ID" value="NZ_JAUOZS010000001.1"/>
</dbReference>
<feature type="transmembrane region" description="Helical" evidence="6">
    <location>
        <begin position="279"/>
        <end position="300"/>
    </location>
</feature>
<comment type="caution">
    <text evidence="7">The sequence shown here is derived from an EMBL/GenBank/DDBJ whole genome shotgun (WGS) entry which is preliminary data.</text>
</comment>
<dbReference type="InterPro" id="IPR001851">
    <property type="entry name" value="ABC_transp_permease"/>
</dbReference>
<protein>
    <submittedName>
        <fullName evidence="7">ABC transporter permease</fullName>
    </submittedName>
</protein>
<feature type="transmembrane region" description="Helical" evidence="6">
    <location>
        <begin position="150"/>
        <end position="169"/>
    </location>
</feature>
<sequence>MLVRFEKRLAPSPFMTVAVPVASVILALMFCAVFLAMTGRHPFELYGAMLKGALGSAYGLSETTVKAIPLMLCGLGISLAFRMQLWNIGAEGQFYLGAFAATWVPLTFPELPAFVMLPAMLALGMAAGALWALGPAFLRVKWRVNEIITTLMLNYVGILLVNYFVYGPWRDPKGFNFPLTAEFPPAALLPTFGGSRIHFGLLLALALVVLFIVIFRNSRWGYEIKVIGASERAARYAGMDIKRNMLLVMALSGAVCGLAGMTEVSGIAGRLQPGLSPGYGYTAIIVAWLARLNPVAIVLVSGMFGVLQVGGYIVQTFGVPASMVAMIQGAVLFFVIGGEMFANYRVVFPGVKGADKADG</sequence>
<evidence type="ECO:0000256" key="1">
    <source>
        <dbReference type="ARBA" id="ARBA00004651"/>
    </source>
</evidence>
<dbReference type="PANTHER" id="PTHR47089:SF1">
    <property type="entry name" value="GUANOSINE ABC TRANSPORTER PERMEASE PROTEIN NUPP"/>
    <property type="match status" value="1"/>
</dbReference>
<evidence type="ECO:0000313" key="8">
    <source>
        <dbReference type="Proteomes" id="UP001254848"/>
    </source>
</evidence>
<feature type="transmembrane region" description="Helical" evidence="6">
    <location>
        <begin position="114"/>
        <end position="138"/>
    </location>
</feature>
<feature type="transmembrane region" description="Helical" evidence="6">
    <location>
        <begin position="245"/>
        <end position="267"/>
    </location>
</feature>
<keyword evidence="2" id="KW-1003">Cell membrane</keyword>
<feature type="transmembrane region" description="Helical" evidence="6">
    <location>
        <begin position="92"/>
        <end position="108"/>
    </location>
</feature>
<dbReference type="PANTHER" id="PTHR47089">
    <property type="entry name" value="ABC TRANSPORTER, PERMEASE PROTEIN"/>
    <property type="match status" value="1"/>
</dbReference>
<keyword evidence="3 6" id="KW-0812">Transmembrane</keyword>
<evidence type="ECO:0000256" key="5">
    <source>
        <dbReference type="ARBA" id="ARBA00023136"/>
    </source>
</evidence>
<keyword evidence="5 6" id="KW-0472">Membrane</keyword>
<dbReference type="Pfam" id="PF02653">
    <property type="entry name" value="BPD_transp_2"/>
    <property type="match status" value="1"/>
</dbReference>
<dbReference type="CDD" id="cd06580">
    <property type="entry name" value="TM_PBP1_transp_TpRbsC_like"/>
    <property type="match status" value="1"/>
</dbReference>
<proteinExistence type="predicted"/>
<comment type="subcellular location">
    <subcellularLocation>
        <location evidence="1">Cell membrane</location>
        <topology evidence="1">Multi-pass membrane protein</topology>
    </subcellularLocation>
</comment>
<feature type="transmembrane region" description="Helical" evidence="6">
    <location>
        <begin position="57"/>
        <end position="80"/>
    </location>
</feature>
<evidence type="ECO:0000256" key="3">
    <source>
        <dbReference type="ARBA" id="ARBA00022692"/>
    </source>
</evidence>
<gene>
    <name evidence="7" type="ORF">Q4T40_06155</name>
</gene>
<name>A0ABU3NVG5_9FIRM</name>
<dbReference type="EMBL" id="JAUOZS010000001">
    <property type="protein sequence ID" value="MDT8900819.1"/>
    <property type="molecule type" value="Genomic_DNA"/>
</dbReference>
<keyword evidence="4 6" id="KW-1133">Transmembrane helix</keyword>
<evidence type="ECO:0000256" key="2">
    <source>
        <dbReference type="ARBA" id="ARBA00022475"/>
    </source>
</evidence>